<feature type="region of interest" description="Disordered" evidence="8">
    <location>
        <begin position="108"/>
        <end position="189"/>
    </location>
</feature>
<dbReference type="InterPro" id="IPR001394">
    <property type="entry name" value="Peptidase_C19_UCH"/>
</dbReference>
<dbReference type="PANTHER" id="PTHR21646">
    <property type="entry name" value="UBIQUITIN CARBOXYL-TERMINAL HYDROLASE"/>
    <property type="match status" value="1"/>
</dbReference>
<evidence type="ECO:0000256" key="3">
    <source>
        <dbReference type="ARBA" id="ARBA00012759"/>
    </source>
</evidence>
<dbReference type="CDD" id="cd02674">
    <property type="entry name" value="Peptidase_C19R"/>
    <property type="match status" value="1"/>
</dbReference>
<feature type="compositionally biased region" description="Polar residues" evidence="8">
    <location>
        <begin position="719"/>
        <end position="732"/>
    </location>
</feature>
<feature type="region of interest" description="Disordered" evidence="8">
    <location>
        <begin position="691"/>
        <end position="732"/>
    </location>
</feature>
<name>A0A4S4MXP8_9APHY</name>
<dbReference type="PANTHER" id="PTHR21646:SF95">
    <property type="entry name" value="UBIQUITIN CARBOXYL-TERMINAL HYDROLASE 4-RELATED"/>
    <property type="match status" value="1"/>
</dbReference>
<feature type="compositionally biased region" description="Polar residues" evidence="8">
    <location>
        <begin position="277"/>
        <end position="287"/>
    </location>
</feature>
<dbReference type="PROSITE" id="PS00973">
    <property type="entry name" value="USP_2"/>
    <property type="match status" value="1"/>
</dbReference>
<dbReference type="EMBL" id="SGPM01000094">
    <property type="protein sequence ID" value="THH30091.1"/>
    <property type="molecule type" value="Genomic_DNA"/>
</dbReference>
<evidence type="ECO:0000256" key="5">
    <source>
        <dbReference type="ARBA" id="ARBA00022786"/>
    </source>
</evidence>
<comment type="similarity">
    <text evidence="2">Belongs to the peptidase C19 family.</text>
</comment>
<feature type="compositionally biased region" description="Pro residues" evidence="8">
    <location>
        <begin position="237"/>
        <end position="247"/>
    </location>
</feature>
<dbReference type="Pfam" id="PF00443">
    <property type="entry name" value="UCH"/>
    <property type="match status" value="1"/>
</dbReference>
<dbReference type="PROSITE" id="PS50235">
    <property type="entry name" value="USP_3"/>
    <property type="match status" value="1"/>
</dbReference>
<feature type="region of interest" description="Disordered" evidence="8">
    <location>
        <begin position="497"/>
        <end position="600"/>
    </location>
</feature>
<dbReference type="InterPro" id="IPR036873">
    <property type="entry name" value="Rhodanese-like_dom_sf"/>
</dbReference>
<dbReference type="Gene3D" id="3.40.250.10">
    <property type="entry name" value="Rhodanese-like domain"/>
    <property type="match status" value="1"/>
</dbReference>
<dbReference type="InterPro" id="IPR018200">
    <property type="entry name" value="USP_CS"/>
</dbReference>
<evidence type="ECO:0000313" key="11">
    <source>
        <dbReference type="EMBL" id="THH30091.1"/>
    </source>
</evidence>
<dbReference type="GO" id="GO:0006508">
    <property type="term" value="P:proteolysis"/>
    <property type="evidence" value="ECO:0007669"/>
    <property type="project" value="UniProtKB-KW"/>
</dbReference>
<evidence type="ECO:0000256" key="7">
    <source>
        <dbReference type="ARBA" id="ARBA00022807"/>
    </source>
</evidence>
<reference evidence="11 12" key="1">
    <citation type="submission" date="2019-02" db="EMBL/GenBank/DDBJ databases">
        <title>Genome sequencing of the rare red list fungi Antrodiella citrinella (Flaviporus citrinellus).</title>
        <authorList>
            <person name="Buettner E."/>
            <person name="Kellner H."/>
        </authorList>
    </citation>
    <scope>NUCLEOTIDE SEQUENCE [LARGE SCALE GENOMIC DNA]</scope>
    <source>
        <strain evidence="11 12">DSM 108506</strain>
    </source>
</reference>
<feature type="compositionally biased region" description="Polar residues" evidence="8">
    <location>
        <begin position="587"/>
        <end position="597"/>
    </location>
</feature>
<accession>A0A4S4MXP8</accession>
<evidence type="ECO:0000256" key="8">
    <source>
        <dbReference type="SAM" id="MobiDB-lite"/>
    </source>
</evidence>
<dbReference type="Proteomes" id="UP000308730">
    <property type="component" value="Unassembled WGS sequence"/>
</dbReference>
<dbReference type="InterPro" id="IPR050185">
    <property type="entry name" value="Ub_carboxyl-term_hydrolase"/>
</dbReference>
<dbReference type="PROSITE" id="PS00972">
    <property type="entry name" value="USP_1"/>
    <property type="match status" value="1"/>
</dbReference>
<dbReference type="EC" id="3.4.19.12" evidence="3"/>
<keyword evidence="5" id="KW-0833">Ubl conjugation pathway</keyword>
<gene>
    <name evidence="11" type="ORF">EUX98_g4096</name>
</gene>
<feature type="compositionally biased region" description="Low complexity" evidence="8">
    <location>
        <begin position="177"/>
        <end position="189"/>
    </location>
</feature>
<dbReference type="AlphaFoldDB" id="A0A4S4MXP8"/>
<evidence type="ECO:0000256" key="6">
    <source>
        <dbReference type="ARBA" id="ARBA00022801"/>
    </source>
</evidence>
<keyword evidence="7" id="KW-0788">Thiol protease</keyword>
<dbReference type="InterPro" id="IPR001763">
    <property type="entry name" value="Rhodanese-like_dom"/>
</dbReference>
<comment type="caution">
    <text evidence="11">The sequence shown here is derived from an EMBL/GenBank/DDBJ whole genome shotgun (WGS) entry which is preliminary data.</text>
</comment>
<evidence type="ECO:0000256" key="4">
    <source>
        <dbReference type="ARBA" id="ARBA00022670"/>
    </source>
</evidence>
<dbReference type="SUPFAM" id="SSF52821">
    <property type="entry name" value="Rhodanese/Cell cycle control phosphatase"/>
    <property type="match status" value="1"/>
</dbReference>
<sequence length="1103" mass="120090">MREQVAKAGTLENDGDLKGAFRALTIVAHLTTRAMGAPELRQEKQQQGMKGPLNRELASFTTGEGRGIVDRIQAIEAKLRSEAEVDDVESPMKSGGSIADRLRMLQDHGLKDTSTSKRISRELPSVPTARPNRLSIQDLSPPLAPSSSLASPAIASSTSPSPHTLIPASSFRKEDTSPTSSASSSPHMAHLSVSEFNQAFPSIDELDEIQGNGSPAATIYNGTPSPVLAPKAFPSIPLDPGPRPSSTPIPITIDTTFVSRPASPAPPRSPVVPRKPSNLQLNHQGSRSPLIPPGALTPTADKQLPKALFPRTLLDYLNKPHFKVLILDVRPRHEFEAEHIKADAILCIEPYVLLRETVTYETIQDALSLAPRHESTLFSNRDKFDLVAVCDNDSISNSPPVSALVRAIYEQSFQKILRNIPMLLVGGMRAWREEFGDAEVARGGAETSNEASSSFGFPNGINGVSISSPSPPVNGLGISGVNGVNGIIAPIASRPLGHSQAPAESVSSPVFSPSFSDSSSFASGRSRSGTSTATIPPETTGYKMWIPPSNVADQMPSRPSSNEMPLGPPPVDLSKRPLNRRGALASRPSSNSISSYTPPAIPEYTKTHHVSASIANGSSIQYPSFSRNISPQVSGSSSFGPTSPRVGGVSVPPQASINPFPLSRRRSDYIDQSQEALSGINARPSIDYPDLSSHNILRPPPAVASHSMERQDNRPRLLQQGQTGPRPPTIQSEYPVTYWADIQIGTSGLKNLGNTCYMNSTIQCLSATVPFARFFTDGRWKSAVNMVNSEGTKGALAQAFAAILRDMWQSDVGFLSPTTFRRTLCTYASAFSGTEQHDCQEFLSILLDKLHEDMNRVLHRPDTTPSPEHEAQLEKLPIQMASEQEWIIYRMRSDSLVVDYFQGQYQSRLECLTCHQTSTTYNAFMFLQLPLPSKRDKISLHSCLQAFVKEEVLEKGDAWSCPKCKKSRRATKKLTLSRLPPVLLIQLKRFSVNGYFTDKIDTMVEFPLKGLDLTNFMPPPLPPGVGGMAPTNADDPRSQVPPYRYDLYGVTNHYGTLSGGHYTAFVASGGRWLYCDDSKISEAKPTDVVGKPAYMLYYKRVKV</sequence>
<feature type="domain" description="Rhodanese" evidence="9">
    <location>
        <begin position="320"/>
        <end position="440"/>
    </location>
</feature>
<feature type="compositionally biased region" description="Low complexity" evidence="8">
    <location>
        <begin position="248"/>
        <end position="262"/>
    </location>
</feature>
<dbReference type="SUPFAM" id="SSF54001">
    <property type="entry name" value="Cysteine proteinases"/>
    <property type="match status" value="1"/>
</dbReference>
<feature type="compositionally biased region" description="Polar residues" evidence="8">
    <location>
        <begin position="630"/>
        <end position="641"/>
    </location>
</feature>
<feature type="region of interest" description="Disordered" evidence="8">
    <location>
        <begin position="231"/>
        <end position="297"/>
    </location>
</feature>
<feature type="domain" description="USP" evidence="10">
    <location>
        <begin position="747"/>
        <end position="1101"/>
    </location>
</feature>
<keyword evidence="4" id="KW-0645">Protease</keyword>
<dbReference type="InterPro" id="IPR038765">
    <property type="entry name" value="Papain-like_cys_pep_sf"/>
</dbReference>
<feature type="compositionally biased region" description="Basic and acidic residues" evidence="8">
    <location>
        <begin position="108"/>
        <end position="121"/>
    </location>
</feature>
<dbReference type="GO" id="GO:0016579">
    <property type="term" value="P:protein deubiquitination"/>
    <property type="evidence" value="ECO:0007669"/>
    <property type="project" value="InterPro"/>
</dbReference>
<feature type="compositionally biased region" description="Low complexity" evidence="8">
    <location>
        <begin position="505"/>
        <end position="533"/>
    </location>
</feature>
<dbReference type="GO" id="GO:0004843">
    <property type="term" value="F:cysteine-type deubiquitinase activity"/>
    <property type="evidence" value="ECO:0007669"/>
    <property type="project" value="UniProtKB-EC"/>
</dbReference>
<dbReference type="InterPro" id="IPR028889">
    <property type="entry name" value="USP"/>
</dbReference>
<feature type="region of interest" description="Disordered" evidence="8">
    <location>
        <begin position="630"/>
        <end position="664"/>
    </location>
</feature>
<evidence type="ECO:0000259" key="10">
    <source>
        <dbReference type="PROSITE" id="PS50235"/>
    </source>
</evidence>
<evidence type="ECO:0000313" key="12">
    <source>
        <dbReference type="Proteomes" id="UP000308730"/>
    </source>
</evidence>
<feature type="compositionally biased region" description="Low complexity" evidence="8">
    <location>
        <begin position="139"/>
        <end position="162"/>
    </location>
</feature>
<proteinExistence type="inferred from homology"/>
<organism evidence="11 12">
    <name type="scientific">Antrodiella citrinella</name>
    <dbReference type="NCBI Taxonomy" id="2447956"/>
    <lineage>
        <taxon>Eukaryota</taxon>
        <taxon>Fungi</taxon>
        <taxon>Dikarya</taxon>
        <taxon>Basidiomycota</taxon>
        <taxon>Agaricomycotina</taxon>
        <taxon>Agaricomycetes</taxon>
        <taxon>Polyporales</taxon>
        <taxon>Steccherinaceae</taxon>
        <taxon>Antrodiella</taxon>
    </lineage>
</organism>
<comment type="catalytic activity">
    <reaction evidence="1">
        <text>Thiol-dependent hydrolysis of ester, thioester, amide, peptide and isopeptide bonds formed by the C-terminal Gly of ubiquitin (a 76-residue protein attached to proteins as an intracellular targeting signal).</text>
        <dbReference type="EC" id="3.4.19.12"/>
    </reaction>
</comment>
<protein>
    <recommendedName>
        <fullName evidence="3">ubiquitinyl hydrolase 1</fullName>
        <ecNumber evidence="3">3.4.19.12</ecNumber>
    </recommendedName>
</protein>
<dbReference type="PROSITE" id="PS50206">
    <property type="entry name" value="RHODANESE_3"/>
    <property type="match status" value="1"/>
</dbReference>
<keyword evidence="12" id="KW-1185">Reference proteome</keyword>
<dbReference type="CDD" id="cd00158">
    <property type="entry name" value="RHOD"/>
    <property type="match status" value="1"/>
</dbReference>
<evidence type="ECO:0000259" key="9">
    <source>
        <dbReference type="PROSITE" id="PS50206"/>
    </source>
</evidence>
<evidence type="ECO:0000256" key="2">
    <source>
        <dbReference type="ARBA" id="ARBA00009085"/>
    </source>
</evidence>
<dbReference type="OrthoDB" id="292964at2759"/>
<dbReference type="Gene3D" id="3.90.70.10">
    <property type="entry name" value="Cysteine proteinases"/>
    <property type="match status" value="1"/>
</dbReference>
<evidence type="ECO:0000256" key="1">
    <source>
        <dbReference type="ARBA" id="ARBA00000707"/>
    </source>
</evidence>
<keyword evidence="6" id="KW-0378">Hydrolase</keyword>